<dbReference type="SUPFAM" id="SSF53850">
    <property type="entry name" value="Periplasmic binding protein-like II"/>
    <property type="match status" value="1"/>
</dbReference>
<dbReference type="AlphaFoldDB" id="A0AAU7JA27"/>
<evidence type="ECO:0000256" key="2">
    <source>
        <dbReference type="ARBA" id="ARBA00008520"/>
    </source>
</evidence>
<organism evidence="5">
    <name type="scientific">Alsobacter sp. KACC 23698</name>
    <dbReference type="NCBI Taxonomy" id="3149229"/>
    <lineage>
        <taxon>Bacteria</taxon>
        <taxon>Pseudomonadati</taxon>
        <taxon>Pseudomonadota</taxon>
        <taxon>Alphaproteobacteria</taxon>
        <taxon>Hyphomicrobiales</taxon>
        <taxon>Alsobacteraceae</taxon>
        <taxon>Alsobacter</taxon>
    </lineage>
</organism>
<dbReference type="EMBL" id="CP157484">
    <property type="protein sequence ID" value="XBO37136.1"/>
    <property type="molecule type" value="Genomic_DNA"/>
</dbReference>
<dbReference type="Pfam" id="PF01547">
    <property type="entry name" value="SBP_bac_1"/>
    <property type="match status" value="1"/>
</dbReference>
<evidence type="ECO:0000256" key="4">
    <source>
        <dbReference type="SAM" id="SignalP"/>
    </source>
</evidence>
<feature type="signal peptide" evidence="4">
    <location>
        <begin position="1"/>
        <end position="23"/>
    </location>
</feature>
<evidence type="ECO:0000256" key="1">
    <source>
        <dbReference type="ARBA" id="ARBA00004418"/>
    </source>
</evidence>
<dbReference type="RefSeq" id="WP_406853956.1">
    <property type="nucleotide sequence ID" value="NZ_CP157484.1"/>
</dbReference>
<reference evidence="5" key="1">
    <citation type="submission" date="2024-05" db="EMBL/GenBank/DDBJ databases">
        <authorList>
            <person name="Kim S."/>
            <person name="Heo J."/>
            <person name="Choi H."/>
            <person name="Choi Y."/>
            <person name="Kwon S.-W."/>
            <person name="Kim Y."/>
        </authorList>
    </citation>
    <scope>NUCLEOTIDE SEQUENCE</scope>
    <source>
        <strain evidence="5">KACC 23698</strain>
    </source>
</reference>
<keyword evidence="4" id="KW-0732">Signal</keyword>
<feature type="chain" id="PRO_5043571399" evidence="4">
    <location>
        <begin position="24"/>
        <end position="419"/>
    </location>
</feature>
<evidence type="ECO:0000256" key="3">
    <source>
        <dbReference type="ARBA" id="ARBA00022764"/>
    </source>
</evidence>
<dbReference type="Gene3D" id="3.40.190.10">
    <property type="entry name" value="Periplasmic binding protein-like II"/>
    <property type="match status" value="2"/>
</dbReference>
<evidence type="ECO:0000313" key="5">
    <source>
        <dbReference type="EMBL" id="XBO37136.1"/>
    </source>
</evidence>
<dbReference type="InterPro" id="IPR050490">
    <property type="entry name" value="Bact_solute-bd_prot1"/>
</dbReference>
<dbReference type="PANTHER" id="PTHR43649:SF14">
    <property type="entry name" value="BLR3389 PROTEIN"/>
    <property type="match status" value="1"/>
</dbReference>
<proteinExistence type="inferred from homology"/>
<comment type="subcellular location">
    <subcellularLocation>
        <location evidence="1">Periplasm</location>
    </subcellularLocation>
</comment>
<accession>A0AAU7JA27</accession>
<gene>
    <name evidence="5" type="ORF">ABEG18_15490</name>
</gene>
<protein>
    <submittedName>
        <fullName evidence="5">Extracellular solute-binding protein</fullName>
    </submittedName>
</protein>
<name>A0AAU7JA27_9HYPH</name>
<dbReference type="InterPro" id="IPR006059">
    <property type="entry name" value="SBP"/>
</dbReference>
<dbReference type="PANTHER" id="PTHR43649">
    <property type="entry name" value="ARABINOSE-BINDING PROTEIN-RELATED"/>
    <property type="match status" value="1"/>
</dbReference>
<dbReference type="GO" id="GO:0042597">
    <property type="term" value="C:periplasmic space"/>
    <property type="evidence" value="ECO:0007669"/>
    <property type="project" value="UniProtKB-SubCell"/>
</dbReference>
<sequence length="419" mass="44694">MSILRRAALAAAGLVMTAGLAAAQTTVKWLHIEVNPNQVKIWEEVARDFEAKNPGVKVEMQFLENEAYKAKLPTILQSKDRPHIIYSWAGGVLKSQVEAGVLEDLTASMQGYKDNLAPAAVAAFTVDGKIYGVPHAQSQVGFMVNKELMAKGGVDPAAIKTWDDLLGAVKKLKAAGVTPIVAGGADKWPLHFYWTNLAVRLGGKPAFQAALKGENGGFAGPVFLKSGELFKQLVDLQPFQNGFLGFKNPQAVGAFGDGKAAMILAISSFYHTQKALAADKKGIADDNIGWFDFPTVPGGQGDPTDTLGGINGWLVTKGAPKEAVAFLKHFVSLDVQKRLAAGNFLIPTFKGAEEGLASPFMRQIAANLAKSKYHQNFYDQDLGPNVGRVVNDATTEMAGGSMDAKQVAQAIQDAVRQGN</sequence>
<keyword evidence="3" id="KW-0574">Periplasm</keyword>
<comment type="similarity">
    <text evidence="2">Belongs to the bacterial solute-binding protein 1 family.</text>
</comment>